<dbReference type="EMBL" id="CP010733">
    <property type="protein sequence ID" value="AUR01988.1"/>
    <property type="molecule type" value="Genomic_DNA"/>
</dbReference>
<dbReference type="RefSeq" id="WP_102884805.1">
    <property type="nucleotide sequence ID" value="NZ_CP010733.1"/>
</dbReference>
<geneLocation type="plasmid" evidence="2">
    <name>pp88_h</name>
</geneLocation>
<evidence type="ECO:0000313" key="2">
    <source>
        <dbReference type="Proteomes" id="UP000236447"/>
    </source>
</evidence>
<dbReference type="Proteomes" id="UP000236447">
    <property type="component" value="Plasmid pP88_h"/>
</dbReference>
<accession>A0A2I7KHB6</accession>
<reference evidence="1 2" key="2">
    <citation type="journal article" date="2017" name="Genome Biol. Evol.">
        <title>Trajectories and Drivers of Genome Evolution in Surface-Associated Marine Phaeobacter.</title>
        <authorList>
            <person name="Freese H.M."/>
            <person name="Sikorski J."/>
            <person name="Bunk B."/>
            <person name="Scheuner C."/>
            <person name="Meier-Kolthoff J.P."/>
            <person name="Sproer C."/>
            <person name="Gram L."/>
            <person name="Overmann J."/>
        </authorList>
    </citation>
    <scope>NUCLEOTIDE SEQUENCE [LARGE SCALE GENOMIC DNA]</scope>
    <source>
        <strain evidence="1 2">P88</strain>
        <plasmid evidence="2">pp88_h</plasmid>
    </source>
</reference>
<dbReference type="AlphaFoldDB" id="A0A2I7KHB6"/>
<organism evidence="1 2">
    <name type="scientific">Phaeobacter inhibens</name>
    <dbReference type="NCBI Taxonomy" id="221822"/>
    <lineage>
        <taxon>Bacteria</taxon>
        <taxon>Pseudomonadati</taxon>
        <taxon>Pseudomonadota</taxon>
        <taxon>Alphaproteobacteria</taxon>
        <taxon>Rhodobacterales</taxon>
        <taxon>Roseobacteraceae</taxon>
        <taxon>Phaeobacter</taxon>
    </lineage>
</organism>
<reference evidence="1 2" key="1">
    <citation type="journal article" date="2017" name="Front. Microbiol.">
        <title>Phaeobacter piscinae sp. nov., a species of the Roseobacter group and potential aquaculture probiont.</title>
        <authorList>
            <person name="Sonnenschein E.C."/>
            <person name="Phippen C.B.W."/>
            <person name="Nielsen K.F."/>
            <person name="Mateiu R.V."/>
            <person name="Melchiorsen J."/>
            <person name="Gram L."/>
            <person name="Overmann J."/>
            <person name="Freese H.M."/>
        </authorList>
    </citation>
    <scope>NUCLEOTIDE SEQUENCE [LARGE SCALE GENOMIC DNA]</scope>
    <source>
        <strain evidence="1 2">P88</strain>
        <plasmid evidence="2">pp88_h</plasmid>
    </source>
</reference>
<evidence type="ECO:0000313" key="1">
    <source>
        <dbReference type="EMBL" id="AUR01988.1"/>
    </source>
</evidence>
<protein>
    <submittedName>
        <fullName evidence="1">Uncharacterized protein</fullName>
    </submittedName>
</protein>
<proteinExistence type="predicted"/>
<keyword evidence="1" id="KW-0614">Plasmid</keyword>
<sequence>MTVQDKSFPTGTGRKVGKQDIDVWGLICWAFQRECVSLDRQEEATGVESRINVDPIYQMVEIARLGCRVQGGGRSSAHHDAEIVAGTLAVLPEYCGGWAMATTIAELARAGRVPEWDITPGVYPVDTFTNRWGTYARTEDAKDLGAEGWPHQPETNRKGRAVYRPVLYCPVVIRPTAGQIGRARRLYLNWYGALLEIRMALQTTHLTAFKVTDRMPPRAPWKESGLTKS</sequence>
<gene>
    <name evidence="1" type="ORF">PhaeoP88_04676</name>
</gene>
<name>A0A2I7KHB6_9RHOB</name>